<keyword evidence="10" id="KW-1185">Reference proteome</keyword>
<comment type="similarity">
    <text evidence="6">Belongs to the ABC-4 integral membrane protein family.</text>
</comment>
<keyword evidence="4 7" id="KW-1133">Transmembrane helix</keyword>
<keyword evidence="2" id="KW-1003">Cell membrane</keyword>
<proteinExistence type="inferred from homology"/>
<dbReference type="Pfam" id="PF02687">
    <property type="entry name" value="FtsX"/>
    <property type="match status" value="2"/>
</dbReference>
<keyword evidence="3 7" id="KW-0812">Transmembrane</keyword>
<feature type="transmembrane region" description="Helical" evidence="7">
    <location>
        <begin position="808"/>
        <end position="830"/>
    </location>
</feature>
<dbReference type="PANTHER" id="PTHR30572:SF4">
    <property type="entry name" value="ABC TRANSPORTER PERMEASE YTRF"/>
    <property type="match status" value="1"/>
</dbReference>
<feature type="transmembrane region" description="Helical" evidence="7">
    <location>
        <begin position="716"/>
        <end position="740"/>
    </location>
</feature>
<organism evidence="9 10">
    <name type="scientific">Paenibacillus borealis</name>
    <dbReference type="NCBI Taxonomy" id="160799"/>
    <lineage>
        <taxon>Bacteria</taxon>
        <taxon>Bacillati</taxon>
        <taxon>Bacillota</taxon>
        <taxon>Bacilli</taxon>
        <taxon>Bacillales</taxon>
        <taxon>Paenibacillaceae</taxon>
        <taxon>Paenibacillus</taxon>
    </lineage>
</organism>
<comment type="caution">
    <text evidence="9">The sequence shown here is derived from an EMBL/GenBank/DDBJ whole genome shotgun (WGS) entry which is preliminary data.</text>
</comment>
<evidence type="ECO:0000256" key="4">
    <source>
        <dbReference type="ARBA" id="ARBA00022989"/>
    </source>
</evidence>
<feature type="domain" description="ABC3 transporter permease C-terminal" evidence="8">
    <location>
        <begin position="718"/>
        <end position="833"/>
    </location>
</feature>
<evidence type="ECO:0000256" key="3">
    <source>
        <dbReference type="ARBA" id="ARBA00022692"/>
    </source>
</evidence>
<feature type="transmembrane region" description="Helical" evidence="7">
    <location>
        <begin position="266"/>
        <end position="288"/>
    </location>
</feature>
<accession>A0ABX3H4S4</accession>
<dbReference type="PANTHER" id="PTHR30572">
    <property type="entry name" value="MEMBRANE COMPONENT OF TRANSPORTER-RELATED"/>
    <property type="match status" value="1"/>
</dbReference>
<evidence type="ECO:0000313" key="9">
    <source>
        <dbReference type="EMBL" id="OMD45048.1"/>
    </source>
</evidence>
<feature type="transmembrane region" description="Helical" evidence="7">
    <location>
        <begin position="432"/>
        <end position="453"/>
    </location>
</feature>
<evidence type="ECO:0000256" key="5">
    <source>
        <dbReference type="ARBA" id="ARBA00023136"/>
    </source>
</evidence>
<dbReference type="Proteomes" id="UP000187412">
    <property type="component" value="Unassembled WGS sequence"/>
</dbReference>
<evidence type="ECO:0000256" key="1">
    <source>
        <dbReference type="ARBA" id="ARBA00004651"/>
    </source>
</evidence>
<reference evidence="9 10" key="1">
    <citation type="submission" date="2016-10" db="EMBL/GenBank/DDBJ databases">
        <title>Paenibacillus species isolates.</title>
        <authorList>
            <person name="Beno S.M."/>
        </authorList>
    </citation>
    <scope>NUCLEOTIDE SEQUENCE [LARGE SCALE GENOMIC DNA]</scope>
    <source>
        <strain evidence="9 10">FSL H7-0744</strain>
    </source>
</reference>
<dbReference type="RefSeq" id="WP_076112579.1">
    <property type="nucleotide sequence ID" value="NZ_MPTB01000028.1"/>
</dbReference>
<protein>
    <submittedName>
        <fullName evidence="9">ABC transporter permease</fullName>
    </submittedName>
</protein>
<feature type="domain" description="ABC3 transporter permease C-terminal" evidence="8">
    <location>
        <begin position="272"/>
        <end position="391"/>
    </location>
</feature>
<feature type="transmembrane region" description="Helical" evidence="7">
    <location>
        <begin position="362"/>
        <end position="380"/>
    </location>
</feature>
<dbReference type="InterPro" id="IPR050250">
    <property type="entry name" value="Macrolide_Exporter_MacB"/>
</dbReference>
<keyword evidence="5 7" id="KW-0472">Membrane</keyword>
<evidence type="ECO:0000256" key="6">
    <source>
        <dbReference type="ARBA" id="ARBA00038076"/>
    </source>
</evidence>
<evidence type="ECO:0000256" key="2">
    <source>
        <dbReference type="ARBA" id="ARBA00022475"/>
    </source>
</evidence>
<evidence type="ECO:0000256" key="7">
    <source>
        <dbReference type="SAM" id="Phobius"/>
    </source>
</evidence>
<feature type="transmembrane region" description="Helical" evidence="7">
    <location>
        <begin position="761"/>
        <end position="788"/>
    </location>
</feature>
<comment type="subcellular location">
    <subcellularLocation>
        <location evidence="1">Cell membrane</location>
        <topology evidence="1">Multi-pass membrane protein</topology>
    </subcellularLocation>
</comment>
<feature type="transmembrane region" description="Helical" evidence="7">
    <location>
        <begin position="322"/>
        <end position="342"/>
    </location>
</feature>
<feature type="transmembrane region" description="Helical" evidence="7">
    <location>
        <begin position="26"/>
        <end position="49"/>
    </location>
</feature>
<dbReference type="EMBL" id="MPTB01000028">
    <property type="protein sequence ID" value="OMD45048.1"/>
    <property type="molecule type" value="Genomic_DNA"/>
</dbReference>
<name>A0ABX3H4S4_PAEBO</name>
<dbReference type="InterPro" id="IPR003838">
    <property type="entry name" value="ABC3_permease_C"/>
</dbReference>
<gene>
    <name evidence="9" type="ORF">BSK56_20865</name>
</gene>
<sequence length="843" mass="93592">MITTNNRKIVNRLALKSLKANPMRNLAVICAVILTTLLITSIFTMVLSINKSMELAQMKTVGSDFHGGFKYLAPAQVEALKKHPSIREYGVTVNAGDLTNDVFRDSRVEVLQMDENSAKHGFITFIEGGLPVAENEVVLNTWVMDKLGIRHALGQRVALDIDIGERVIQQDFIVSGYYYADRNLAMSGLALVSEAFVNKNLSTIDREKSIASGSYVNTSGLSVMFSNAVDIEKKLNKVLKDTGVDAPIGINWGYTTSSLSDNIIKFVPYMGVILIIMLSGYLLIYNIFYISVVRDVKFYGLLKAIGTTPRQLRRIIISQAQLLYIVGLPFGLASGYGIGRWLTPMLSNISPETMEASNSASPWIFIGAAVFSYLTLWIAASKPGRMAARISPVEAVRFAGVSVKRRMNKRSKRGAKLYSMAFSNLFRNKKKLFLMLTSLSLSMVLFSVIFTVISSLDVNKYLETYIAGDFVIHNNAIVYTEGEQAGDSYKLSAAFKSTLDKIDGVEQVDNVYYKFEKYILDDTIRTALKPQAETPQPEPILVQTLKNNFIMLDLYGIDGGWYDLVQKDVIEGTFDKQKFASGNYVLVTEAMMHGEDNYETYYHPGDSIKYPGLGKSYEVMAVLKLDALYAATTQAYPIYGYNTFLPASELTKELPAGSNPPMGLSATIHADPAKLSSVEQEVKSIVASSDELVFKSREDYKEELGSYIRIFQTVGYGLSFVVALIGVLNYINTVITGVITRRNEFALLESIGMTKRQLKKVLVYEGMYNVLLTVAITSSLGLFLTYIISKNIADNIAFTVYHFSWLPFVLVIPVLAAIAYTVTLSSYSLLTKATVVERLRQAE</sequence>
<evidence type="ECO:0000259" key="8">
    <source>
        <dbReference type="Pfam" id="PF02687"/>
    </source>
</evidence>
<evidence type="ECO:0000313" key="10">
    <source>
        <dbReference type="Proteomes" id="UP000187412"/>
    </source>
</evidence>